<dbReference type="Pfam" id="PF00046">
    <property type="entry name" value="Homeodomain"/>
    <property type="match status" value="1"/>
</dbReference>
<accession>B5M6Y4</accession>
<dbReference type="PROSITE" id="PS50071">
    <property type="entry name" value="HOMEOBOX_2"/>
    <property type="match status" value="1"/>
</dbReference>
<dbReference type="GO" id="GO:0000978">
    <property type="term" value="F:RNA polymerase II cis-regulatory region sequence-specific DNA binding"/>
    <property type="evidence" value="ECO:0007669"/>
    <property type="project" value="TreeGrafter"/>
</dbReference>
<evidence type="ECO:0000256" key="4">
    <source>
        <dbReference type="ARBA" id="ARBA00023242"/>
    </source>
</evidence>
<feature type="compositionally biased region" description="Basic and acidic residues" evidence="7">
    <location>
        <begin position="17"/>
        <end position="26"/>
    </location>
</feature>
<evidence type="ECO:0000256" key="2">
    <source>
        <dbReference type="ARBA" id="ARBA00023125"/>
    </source>
</evidence>
<reference evidence="9" key="1">
    <citation type="submission" date="2008-07" db="EMBL/GenBank/DDBJ databases">
        <title>Seven zen-like genes in the Hox3 locus of the hover fly Episyrphus balteatus (Syrphidae).</title>
        <authorList>
            <person name="Rafiqi A.M."/>
            <person name="Raedts J."/>
            <person name="Schoen O."/>
            <person name="Bloecker H."/>
            <person name="Schmidt-Ott U."/>
        </authorList>
    </citation>
    <scope>NUCLEOTIDE SEQUENCE</scope>
</reference>
<dbReference type="SMART" id="SM00389">
    <property type="entry name" value="HOX"/>
    <property type="match status" value="1"/>
</dbReference>
<sequence length="377" mass="43959">MYNANNSNLTNNTVTKEPAKKSEGNKGRRIRTAFSDFQIMELEKEFEKCIYLHRPRKIDISKRLSLSENHVKVWFQNRRMKVKKSPIITNGNKIVKSSRPDYKMMIKLMNPKQKAEKSTTPTEPLQKPEFKPEDNLQISKGSCGIHQKEFEHTTTNFNQTEPWIQKYEIINYPTADSFQQHQTPSNSHQHNHLQHSNQTTQVYQQHQYHPYQPKPYEPEQHNQQDVHHLVEYQPDSSCYMQPLNLNQCESFQQTGIDTLINDQEIAIDLNEFLNFQTPEGKLKDKEEIECTTASELLDLLNKIQSNEVENHLSSTFIDFTDSLEKSTGSFSLSESAIEKNLQMDLEDISIDKLMNYSNTPSITNASFDEDLHEFLNL</sequence>
<dbReference type="PANTHER" id="PTHR45664">
    <property type="entry name" value="PROTEIN ZERKNUELLT 1-RELATED"/>
    <property type="match status" value="1"/>
</dbReference>
<evidence type="ECO:0000256" key="6">
    <source>
        <dbReference type="RuleBase" id="RU000682"/>
    </source>
</evidence>
<dbReference type="EMBL" id="EU999030">
    <property type="protein sequence ID" value="ACH61899.1"/>
    <property type="molecule type" value="Genomic_DNA"/>
</dbReference>
<feature type="region of interest" description="Disordered" evidence="7">
    <location>
        <begin position="177"/>
        <end position="198"/>
    </location>
</feature>
<proteinExistence type="predicted"/>
<dbReference type="InterPro" id="IPR017970">
    <property type="entry name" value="Homeobox_CS"/>
</dbReference>
<evidence type="ECO:0000313" key="9">
    <source>
        <dbReference type="EMBL" id="ACH61899.1"/>
    </source>
</evidence>
<dbReference type="SUPFAM" id="SSF46689">
    <property type="entry name" value="Homeodomain-like"/>
    <property type="match status" value="1"/>
</dbReference>
<comment type="subcellular location">
    <subcellularLocation>
        <location evidence="1 5 6">Nucleus</location>
    </subcellularLocation>
</comment>
<dbReference type="PROSITE" id="PS00027">
    <property type="entry name" value="HOMEOBOX_1"/>
    <property type="match status" value="1"/>
</dbReference>
<dbReference type="GO" id="GO:0000981">
    <property type="term" value="F:DNA-binding transcription factor activity, RNA polymerase II-specific"/>
    <property type="evidence" value="ECO:0007669"/>
    <property type="project" value="InterPro"/>
</dbReference>
<dbReference type="Gene3D" id="1.10.10.60">
    <property type="entry name" value="Homeodomain-like"/>
    <property type="match status" value="1"/>
</dbReference>
<dbReference type="InterPro" id="IPR009057">
    <property type="entry name" value="Homeodomain-like_sf"/>
</dbReference>
<dbReference type="CDD" id="cd00086">
    <property type="entry name" value="homeodomain"/>
    <property type="match status" value="1"/>
</dbReference>
<keyword evidence="2 5" id="KW-0238">DNA-binding</keyword>
<feature type="DNA-binding region" description="Homeobox" evidence="5">
    <location>
        <begin position="27"/>
        <end position="86"/>
    </location>
</feature>
<dbReference type="PANTHER" id="PTHR45664:SF12">
    <property type="entry name" value="PANCREAS_DUODENUM HOMEOBOX PROTEIN 1"/>
    <property type="match status" value="1"/>
</dbReference>
<dbReference type="InterPro" id="IPR001356">
    <property type="entry name" value="HD"/>
</dbReference>
<feature type="compositionally biased region" description="Low complexity" evidence="7">
    <location>
        <begin position="1"/>
        <end position="15"/>
    </location>
</feature>
<evidence type="ECO:0000256" key="5">
    <source>
        <dbReference type="PROSITE-ProRule" id="PRU00108"/>
    </source>
</evidence>
<keyword evidence="4 5" id="KW-0539">Nucleus</keyword>
<dbReference type="GO" id="GO:0045944">
    <property type="term" value="P:positive regulation of transcription by RNA polymerase II"/>
    <property type="evidence" value="ECO:0007669"/>
    <property type="project" value="UniProtKB-ARBA"/>
</dbReference>
<feature type="region of interest" description="Disordered" evidence="7">
    <location>
        <begin position="111"/>
        <end position="136"/>
    </location>
</feature>
<evidence type="ECO:0000259" key="8">
    <source>
        <dbReference type="PROSITE" id="PS50071"/>
    </source>
</evidence>
<evidence type="ECO:0000256" key="1">
    <source>
        <dbReference type="ARBA" id="ARBA00004123"/>
    </source>
</evidence>
<evidence type="ECO:0000256" key="7">
    <source>
        <dbReference type="SAM" id="MobiDB-lite"/>
    </source>
</evidence>
<dbReference type="AlphaFoldDB" id="B5M6Y4"/>
<keyword evidence="3 5" id="KW-0371">Homeobox</keyword>
<dbReference type="GO" id="GO:0005634">
    <property type="term" value="C:nucleus"/>
    <property type="evidence" value="ECO:0007669"/>
    <property type="project" value="UniProtKB-SubCell"/>
</dbReference>
<feature type="domain" description="Homeobox" evidence="8">
    <location>
        <begin position="25"/>
        <end position="85"/>
    </location>
</feature>
<feature type="region of interest" description="Disordered" evidence="7">
    <location>
        <begin position="1"/>
        <end position="27"/>
    </location>
</feature>
<name>B5M6Y4_EPIBA</name>
<organism evidence="9">
    <name type="scientific">Episyrphus balteatus</name>
    <name type="common">Marmalade hoverfly</name>
    <name type="synonym">Syrphus balteaus</name>
    <dbReference type="NCBI Taxonomy" id="286459"/>
    <lineage>
        <taxon>Eukaryota</taxon>
        <taxon>Metazoa</taxon>
        <taxon>Ecdysozoa</taxon>
        <taxon>Arthropoda</taxon>
        <taxon>Hexapoda</taxon>
        <taxon>Insecta</taxon>
        <taxon>Pterygota</taxon>
        <taxon>Neoptera</taxon>
        <taxon>Endopterygota</taxon>
        <taxon>Diptera</taxon>
        <taxon>Brachycera</taxon>
        <taxon>Muscomorpha</taxon>
        <taxon>Syrphoidea</taxon>
        <taxon>Syrphidae</taxon>
        <taxon>Syrphinae</taxon>
        <taxon>Syrphini</taxon>
        <taxon>Episyrphus</taxon>
    </lineage>
</organism>
<evidence type="ECO:0000256" key="3">
    <source>
        <dbReference type="ARBA" id="ARBA00023155"/>
    </source>
</evidence>
<protein>
    <submittedName>
        <fullName evidence="9">Zerknuellt 4</fullName>
    </submittedName>
</protein>